<evidence type="ECO:0000313" key="1">
    <source>
        <dbReference type="EMBL" id="EHK65520.1"/>
    </source>
</evidence>
<accession>H0F887</accession>
<reference evidence="1 2" key="1">
    <citation type="journal article" date="2012" name="J. Bacteriol.">
        <title>Genome sequence of the highly efficient arsenite-oxidizing bacterium Achromobacter arsenitoxydans SY8.</title>
        <authorList>
            <person name="Li X."/>
            <person name="Hu Y."/>
            <person name="Gong J."/>
            <person name="Lin Y."/>
            <person name="Johnstone L."/>
            <person name="Rensing C."/>
            <person name="Wang G."/>
        </authorList>
    </citation>
    <scope>NUCLEOTIDE SEQUENCE [LARGE SCALE GENOMIC DNA]</scope>
    <source>
        <strain evidence="1 2">SY8</strain>
    </source>
</reference>
<dbReference type="EMBL" id="AGUF01000052">
    <property type="protein sequence ID" value="EHK65520.1"/>
    <property type="molecule type" value="Genomic_DNA"/>
</dbReference>
<organism evidence="1 2">
    <name type="scientific">Achromobacter arsenitoxydans SY8</name>
    <dbReference type="NCBI Taxonomy" id="477184"/>
    <lineage>
        <taxon>Bacteria</taxon>
        <taxon>Pseudomonadati</taxon>
        <taxon>Pseudomonadota</taxon>
        <taxon>Betaproteobacteria</taxon>
        <taxon>Burkholderiales</taxon>
        <taxon>Alcaligenaceae</taxon>
        <taxon>Achromobacter</taxon>
    </lineage>
</organism>
<keyword evidence="2" id="KW-1185">Reference proteome</keyword>
<dbReference type="OrthoDB" id="8910160at2"/>
<dbReference type="NCBIfam" id="NF033831">
    <property type="entry name" value="sce7725_fam"/>
    <property type="match status" value="1"/>
</dbReference>
<comment type="caution">
    <text evidence="1">The sequence shown here is derived from an EMBL/GenBank/DDBJ whole genome shotgun (WGS) entry which is preliminary data.</text>
</comment>
<name>H0F887_9BURK</name>
<dbReference type="Proteomes" id="UP000003113">
    <property type="component" value="Unassembled WGS sequence"/>
</dbReference>
<proteinExistence type="predicted"/>
<dbReference type="STRING" id="477184.KYC_14927"/>
<dbReference type="eggNOG" id="ENOG502ZAXQ">
    <property type="taxonomic scope" value="Bacteria"/>
</dbReference>
<dbReference type="AlphaFoldDB" id="H0F887"/>
<dbReference type="RefSeq" id="WP_008163600.1">
    <property type="nucleotide sequence ID" value="NZ_AGUF01000052.1"/>
</dbReference>
<evidence type="ECO:0000313" key="2">
    <source>
        <dbReference type="Proteomes" id="UP000003113"/>
    </source>
</evidence>
<dbReference type="InterPro" id="IPR047727">
    <property type="entry name" value="Sce7725-like"/>
</dbReference>
<protein>
    <submittedName>
        <fullName evidence="1">Uncharacterized protein</fullName>
    </submittedName>
</protein>
<gene>
    <name evidence="1" type="ORF">KYC_14927</name>
</gene>
<sequence>MYFPYFRGKQYELVTIRENAERLAQAGFTPIIEPVRDALGGLDRALAAVRAAQGRAIVIVNPRFGSLREDGEAISALLRERYAGADVSAGILLTEAMTVDDIVAICGQHLQHQVSLVHAGFSHGRELATTFRDRGWTFAHFFVSTDDNLLYRRHFTTGTKVRIRDGFNKRRRNLDYPFVEKFSELHATFDHTGLNGFGDFLTVGDDYAEGGGPAYSVAIHLTFVDEGEDDAMFVYHFKSQQSDTPGDPGAKFAEALQLLYETINQPDSRVYETNAIAEFRSLHDRGHFPGLGYVKKLSMQHHIETMAQYFALRRS</sequence>